<proteinExistence type="predicted"/>
<evidence type="ECO:0000256" key="4">
    <source>
        <dbReference type="ARBA" id="ARBA00022884"/>
    </source>
</evidence>
<dbReference type="InterPro" id="IPR054711">
    <property type="entry name" value="eIF3a_PCI_TPR-like"/>
</dbReference>
<evidence type="ECO:0000313" key="7">
    <source>
        <dbReference type="EMBL" id="KAL3385813.1"/>
    </source>
</evidence>
<evidence type="ECO:0000256" key="2">
    <source>
        <dbReference type="ARBA" id="ARBA00022490"/>
    </source>
</evidence>
<dbReference type="Gene3D" id="4.10.860.10">
    <property type="entry name" value="UVR domain"/>
    <property type="match status" value="1"/>
</dbReference>
<dbReference type="AlphaFoldDB" id="A0ABD2VYU4"/>
<dbReference type="InterPro" id="IPR027512">
    <property type="entry name" value="EIF3A"/>
</dbReference>
<reference evidence="7 8" key="1">
    <citation type="journal article" date="2024" name="bioRxiv">
        <title>A reference genome for Trichogramma kaykai: A tiny desert-dwelling parasitoid wasp with competing sex-ratio distorters.</title>
        <authorList>
            <person name="Culotta J."/>
            <person name="Lindsey A.R."/>
        </authorList>
    </citation>
    <scope>NUCLEOTIDE SEQUENCE [LARGE SCALE GENOMIC DNA]</scope>
    <source>
        <strain evidence="7 8">KSX58</strain>
    </source>
</reference>
<evidence type="ECO:0000313" key="8">
    <source>
        <dbReference type="Proteomes" id="UP001627154"/>
    </source>
</evidence>
<accession>A0ABD2VYU4</accession>
<feature type="domain" description="PCI" evidence="6">
    <location>
        <begin position="293"/>
        <end position="474"/>
    </location>
</feature>
<dbReference type="Pfam" id="PF22591">
    <property type="entry name" value="eIF3a_PCI_TPR-like"/>
    <property type="match status" value="1"/>
</dbReference>
<dbReference type="InterPro" id="IPR000717">
    <property type="entry name" value="PCI_dom"/>
</dbReference>
<evidence type="ECO:0000259" key="6">
    <source>
        <dbReference type="PROSITE" id="PS50250"/>
    </source>
</evidence>
<evidence type="ECO:0000256" key="5">
    <source>
        <dbReference type="ARBA" id="ARBA00022917"/>
    </source>
</evidence>
<dbReference type="FunFam" id="1.25.40.860:FF:000007">
    <property type="entry name" value="Eukaryotic translation initiation factor 3 subunit A"/>
    <property type="match status" value="1"/>
</dbReference>
<name>A0ABD2VYU4_9HYME</name>
<keyword evidence="2" id="KW-0963">Cytoplasm</keyword>
<keyword evidence="8" id="KW-1185">Reference proteome</keyword>
<dbReference type="Proteomes" id="UP001627154">
    <property type="component" value="Unassembled WGS sequence"/>
</dbReference>
<evidence type="ECO:0000256" key="3">
    <source>
        <dbReference type="ARBA" id="ARBA00022540"/>
    </source>
</evidence>
<comment type="subcellular location">
    <subcellularLocation>
        <location evidence="1">Cytoplasm</location>
    </subcellularLocation>
</comment>
<sequence length="585" mass="68357">MARYYGPRPENALKEANGLIQVSRNERALDALLKIFNKKWNKNWDESVLEPIYRNRFQVVNVISVENAFMYYLRLTNEKTEAARKQSQQALIDIDDLDNMATPESILLSAVSGNDDKSRSDRAVLTPWVRFLWESYCLCIELLKTNAHLEILYHTIVRMTFAFCLEYEHKTEFLRLCTKLRKHLEYSTVPQMSSNISINKLETQKLNRETRMTQFEAAFQMELYQEAYKTIEDIHGLMNISKKLTFPKTMANYYQKLLIVFWKTGNHVFHARALLKLFNLSRDMKKNMSSEELQEMADRVILAILSIPLPSVHSELDCFIETDKSPQEKMQKLAALLGFLQPPSRASLLKDIDRLNVLSLASRPIQDLYNWLEVEFQPLELCSNVESVVSQLRQDESSPLLQYIPALQDLTLVRFVHQISQVYQTIQSTRLIELAKFTDVFHLERLLVDCVRYNDVQIRIDHGKKSIHFGVDLSEAQSEDHPDGPVLQAMPSEQIRCQLVNMATVFHRANNITNPNKKKQECEELRARMVRYYHDTRAEEHRRILGRHKIIEERKEYTSSICTTCASKRKSAAKRRFNVNNDWPN</sequence>
<dbReference type="SMART" id="SM00088">
    <property type="entry name" value="PINT"/>
    <property type="match status" value="1"/>
</dbReference>
<comment type="caution">
    <text evidence="7">The sequence shown here is derived from an EMBL/GenBank/DDBJ whole genome shotgun (WGS) entry which is preliminary data.</text>
</comment>
<dbReference type="FunFam" id="4.10.860.10:FF:000001">
    <property type="entry name" value="Eukaryotic translation initiation factor 3 subunit A"/>
    <property type="match status" value="1"/>
</dbReference>
<dbReference type="GO" id="GO:0003723">
    <property type="term" value="F:RNA binding"/>
    <property type="evidence" value="ECO:0007669"/>
    <property type="project" value="UniProtKB-KW"/>
</dbReference>
<dbReference type="EMBL" id="JBJJXI010000153">
    <property type="protein sequence ID" value="KAL3385813.1"/>
    <property type="molecule type" value="Genomic_DNA"/>
</dbReference>
<dbReference type="PROSITE" id="PS50250">
    <property type="entry name" value="PCI"/>
    <property type="match status" value="1"/>
</dbReference>
<protein>
    <recommendedName>
        <fullName evidence="6">PCI domain-containing protein</fullName>
    </recommendedName>
</protein>
<dbReference type="GO" id="GO:0005737">
    <property type="term" value="C:cytoplasm"/>
    <property type="evidence" value="ECO:0007669"/>
    <property type="project" value="UniProtKB-SubCell"/>
</dbReference>
<gene>
    <name evidence="7" type="ORF">TKK_018844</name>
</gene>
<dbReference type="PANTHER" id="PTHR14005:SF0">
    <property type="entry name" value="EUKARYOTIC TRANSLATION INITIATION FACTOR 3 SUBUNIT A"/>
    <property type="match status" value="1"/>
</dbReference>
<dbReference type="GO" id="GO:0003743">
    <property type="term" value="F:translation initiation factor activity"/>
    <property type="evidence" value="ECO:0007669"/>
    <property type="project" value="UniProtKB-KW"/>
</dbReference>
<organism evidence="7 8">
    <name type="scientific">Trichogramma kaykai</name>
    <dbReference type="NCBI Taxonomy" id="54128"/>
    <lineage>
        <taxon>Eukaryota</taxon>
        <taxon>Metazoa</taxon>
        <taxon>Ecdysozoa</taxon>
        <taxon>Arthropoda</taxon>
        <taxon>Hexapoda</taxon>
        <taxon>Insecta</taxon>
        <taxon>Pterygota</taxon>
        <taxon>Neoptera</taxon>
        <taxon>Endopterygota</taxon>
        <taxon>Hymenoptera</taxon>
        <taxon>Apocrita</taxon>
        <taxon>Proctotrupomorpha</taxon>
        <taxon>Chalcidoidea</taxon>
        <taxon>Trichogrammatidae</taxon>
        <taxon>Trichogramma</taxon>
    </lineage>
</organism>
<keyword evidence="3" id="KW-0396">Initiation factor</keyword>
<keyword evidence="5" id="KW-0648">Protein biosynthesis</keyword>
<evidence type="ECO:0000256" key="1">
    <source>
        <dbReference type="ARBA" id="ARBA00004496"/>
    </source>
</evidence>
<keyword evidence="4" id="KW-0694">RNA-binding</keyword>
<dbReference type="PANTHER" id="PTHR14005">
    <property type="entry name" value="EUKARYOTIC TRANSLATION INITIATION FACTOR 3, THETA SUBUNIT"/>
    <property type="match status" value="1"/>
</dbReference>
<dbReference type="Gene3D" id="1.25.40.860">
    <property type="match status" value="1"/>
</dbReference>